<proteinExistence type="predicted"/>
<dbReference type="Gene3D" id="3.30.420.260">
    <property type="match status" value="1"/>
</dbReference>
<name>A0A5M6D1F3_9BACT</name>
<dbReference type="Pfam" id="PF12864">
    <property type="entry name" value="DUF3822"/>
    <property type="match status" value="1"/>
</dbReference>
<dbReference type="Gene3D" id="3.30.420.250">
    <property type="match status" value="1"/>
</dbReference>
<organism evidence="1 2">
    <name type="scientific">Adhaeribacter rhizoryzae</name>
    <dbReference type="NCBI Taxonomy" id="2607907"/>
    <lineage>
        <taxon>Bacteria</taxon>
        <taxon>Pseudomonadati</taxon>
        <taxon>Bacteroidota</taxon>
        <taxon>Cytophagia</taxon>
        <taxon>Cytophagales</taxon>
        <taxon>Hymenobacteraceae</taxon>
        <taxon>Adhaeribacter</taxon>
    </lineage>
</organism>
<dbReference type="EMBL" id="VWSF01000028">
    <property type="protein sequence ID" value="KAA5540122.1"/>
    <property type="molecule type" value="Genomic_DNA"/>
</dbReference>
<evidence type="ECO:0000313" key="1">
    <source>
        <dbReference type="EMBL" id="KAA5540122.1"/>
    </source>
</evidence>
<sequence length="295" mass="35028">MVKENNHYRQVLKITDESFDPQQLFAYNLYISYSRDRVRFTVLDTERNKFIALEDYIVSHIFTPLQGAQVFKEAFSDHPYVFSPDWRKICVAVNNHNFTLIPETLFEKDAAADYLRLNCDYDPDHEKIFTYKHTGIEAINIFSVDKYLTQIWERQLPQKEIYYLHLTSPLIASLLHYGERTADKRLYAYVQNKSLCLLVMHEGRMEFCNLFQCTTPEDFLYFFVLVMQEQKLNPDQDRVTIWGDLTHDAALFTLLRNYIRNVQFGTRPAGVGYSYKLEDIFQHHYLDLYGIHFCA</sequence>
<reference evidence="1 2" key="1">
    <citation type="submission" date="2019-09" db="EMBL/GenBank/DDBJ databases">
        <title>Genome sequence and assembly of Adhaeribacter sp.</title>
        <authorList>
            <person name="Chhetri G."/>
        </authorList>
    </citation>
    <scope>NUCLEOTIDE SEQUENCE [LARGE SCALE GENOMIC DNA]</scope>
    <source>
        <strain evidence="1 2">DK36</strain>
    </source>
</reference>
<dbReference type="InterPro" id="IPR024213">
    <property type="entry name" value="DUF3822"/>
</dbReference>
<comment type="caution">
    <text evidence="1">The sequence shown here is derived from an EMBL/GenBank/DDBJ whole genome shotgun (WGS) entry which is preliminary data.</text>
</comment>
<protein>
    <submittedName>
        <fullName evidence="1">DUF3822 family protein</fullName>
    </submittedName>
</protein>
<dbReference type="RefSeq" id="WP_150092491.1">
    <property type="nucleotide sequence ID" value="NZ_VWSF01000028.1"/>
</dbReference>
<evidence type="ECO:0000313" key="2">
    <source>
        <dbReference type="Proteomes" id="UP000323426"/>
    </source>
</evidence>
<accession>A0A5M6D1F3</accession>
<gene>
    <name evidence="1" type="ORF">F0145_23130</name>
</gene>
<keyword evidence="2" id="KW-1185">Reference proteome</keyword>
<dbReference type="Proteomes" id="UP000323426">
    <property type="component" value="Unassembled WGS sequence"/>
</dbReference>
<dbReference type="AlphaFoldDB" id="A0A5M6D1F3"/>
<dbReference type="CDD" id="cd24013">
    <property type="entry name" value="ASKHA_ATPase_BT3980-like"/>
    <property type="match status" value="1"/>
</dbReference>